<name>A0A0A0L9P7_CUCSA</name>
<protein>
    <submittedName>
        <fullName evidence="1">Uncharacterized protein</fullName>
    </submittedName>
</protein>
<keyword evidence="2" id="KW-1185">Reference proteome</keyword>
<evidence type="ECO:0000313" key="2">
    <source>
        <dbReference type="Proteomes" id="UP000029981"/>
    </source>
</evidence>
<proteinExistence type="predicted"/>
<organism evidence="1 2">
    <name type="scientific">Cucumis sativus</name>
    <name type="common">Cucumber</name>
    <dbReference type="NCBI Taxonomy" id="3659"/>
    <lineage>
        <taxon>Eukaryota</taxon>
        <taxon>Viridiplantae</taxon>
        <taxon>Streptophyta</taxon>
        <taxon>Embryophyta</taxon>
        <taxon>Tracheophyta</taxon>
        <taxon>Spermatophyta</taxon>
        <taxon>Magnoliopsida</taxon>
        <taxon>eudicotyledons</taxon>
        <taxon>Gunneridae</taxon>
        <taxon>Pentapetalae</taxon>
        <taxon>rosids</taxon>
        <taxon>fabids</taxon>
        <taxon>Cucurbitales</taxon>
        <taxon>Cucurbitaceae</taxon>
        <taxon>Benincaseae</taxon>
        <taxon>Cucumis</taxon>
    </lineage>
</organism>
<dbReference type="AlphaFoldDB" id="A0A0A0L9P7"/>
<reference evidence="1 2" key="4">
    <citation type="journal article" date="2011" name="BMC Genomics">
        <title>RNA-Seq improves annotation of protein-coding genes in the cucumber genome.</title>
        <authorList>
            <person name="Li Z."/>
            <person name="Zhang Z."/>
            <person name="Yan P."/>
            <person name="Huang S."/>
            <person name="Fei Z."/>
            <person name="Lin K."/>
        </authorList>
    </citation>
    <scope>NUCLEOTIDE SEQUENCE [LARGE SCALE GENOMIC DNA]</scope>
    <source>
        <strain evidence="2">cv. 9930</strain>
    </source>
</reference>
<dbReference type="Proteomes" id="UP000029981">
    <property type="component" value="Chromosome 3"/>
</dbReference>
<dbReference type="Gramene" id="KGN58528">
    <property type="protein sequence ID" value="KGN58528"/>
    <property type="gene ID" value="Csa_3G659040"/>
</dbReference>
<accession>A0A0A0L9P7</accession>
<dbReference type="EMBL" id="CM002924">
    <property type="protein sequence ID" value="KGN58528.1"/>
    <property type="molecule type" value="Genomic_DNA"/>
</dbReference>
<reference evidence="1 2" key="2">
    <citation type="journal article" date="2009" name="PLoS ONE">
        <title>An integrated genetic and cytogenetic map of the cucumber genome.</title>
        <authorList>
            <person name="Ren Y."/>
            <person name="Zhang Z."/>
            <person name="Liu J."/>
            <person name="Staub J.E."/>
            <person name="Han Y."/>
            <person name="Cheng Z."/>
            <person name="Li X."/>
            <person name="Lu J."/>
            <person name="Miao H."/>
            <person name="Kang H."/>
            <person name="Xie B."/>
            <person name="Gu X."/>
            <person name="Wang X."/>
            <person name="Du Y."/>
            <person name="Jin W."/>
            <person name="Huang S."/>
        </authorList>
    </citation>
    <scope>NUCLEOTIDE SEQUENCE [LARGE SCALE GENOMIC DNA]</scope>
    <source>
        <strain evidence="2">cv. 9930</strain>
    </source>
</reference>
<reference evidence="1 2" key="1">
    <citation type="journal article" date="2009" name="Nat. Genet.">
        <title>The genome of the cucumber, Cucumis sativus L.</title>
        <authorList>
            <person name="Huang S."/>
            <person name="Li R."/>
            <person name="Zhang Z."/>
            <person name="Li L."/>
            <person name="Gu X."/>
            <person name="Fan W."/>
            <person name="Lucas W.J."/>
            <person name="Wang X."/>
            <person name="Xie B."/>
            <person name="Ni P."/>
            <person name="Ren Y."/>
            <person name="Zhu H."/>
            <person name="Li J."/>
            <person name="Lin K."/>
            <person name="Jin W."/>
            <person name="Fei Z."/>
            <person name="Li G."/>
            <person name="Staub J."/>
            <person name="Kilian A."/>
            <person name="van der Vossen E.A."/>
            <person name="Wu Y."/>
            <person name="Guo J."/>
            <person name="He J."/>
            <person name="Jia Z."/>
            <person name="Ren Y."/>
            <person name="Tian G."/>
            <person name="Lu Y."/>
            <person name="Ruan J."/>
            <person name="Qian W."/>
            <person name="Wang M."/>
            <person name="Huang Q."/>
            <person name="Li B."/>
            <person name="Xuan Z."/>
            <person name="Cao J."/>
            <person name="Asan"/>
            <person name="Wu Z."/>
            <person name="Zhang J."/>
            <person name="Cai Q."/>
            <person name="Bai Y."/>
            <person name="Zhao B."/>
            <person name="Han Y."/>
            <person name="Li Y."/>
            <person name="Li X."/>
            <person name="Wang S."/>
            <person name="Shi Q."/>
            <person name="Liu S."/>
            <person name="Cho W.K."/>
            <person name="Kim J.Y."/>
            <person name="Xu Y."/>
            <person name="Heller-Uszynska K."/>
            <person name="Miao H."/>
            <person name="Cheng Z."/>
            <person name="Zhang S."/>
            <person name="Wu J."/>
            <person name="Yang Y."/>
            <person name="Kang H."/>
            <person name="Li M."/>
            <person name="Liang H."/>
            <person name="Ren X."/>
            <person name="Shi Z."/>
            <person name="Wen M."/>
            <person name="Jian M."/>
            <person name="Yang H."/>
            <person name="Zhang G."/>
            <person name="Yang Z."/>
            <person name="Chen R."/>
            <person name="Liu S."/>
            <person name="Li J."/>
            <person name="Ma L."/>
            <person name="Liu H."/>
            <person name="Zhou Y."/>
            <person name="Zhao J."/>
            <person name="Fang X."/>
            <person name="Li G."/>
            <person name="Fang L."/>
            <person name="Li Y."/>
            <person name="Liu D."/>
            <person name="Zheng H."/>
            <person name="Zhang Y."/>
            <person name="Qin N."/>
            <person name="Li Z."/>
            <person name="Yang G."/>
            <person name="Yang S."/>
            <person name="Bolund L."/>
            <person name="Kristiansen K."/>
            <person name="Zheng H."/>
            <person name="Li S."/>
            <person name="Zhang X."/>
            <person name="Yang H."/>
            <person name="Wang J."/>
            <person name="Sun R."/>
            <person name="Zhang B."/>
            <person name="Jiang S."/>
            <person name="Wang J."/>
            <person name="Du Y."/>
            <person name="Li S."/>
        </authorList>
    </citation>
    <scope>NUCLEOTIDE SEQUENCE [LARGE SCALE GENOMIC DNA]</scope>
    <source>
        <strain evidence="2">cv. 9930</strain>
    </source>
</reference>
<reference evidence="1 2" key="3">
    <citation type="journal article" date="2010" name="BMC Genomics">
        <title>Transcriptome sequencing and comparative analysis of cucumber flowers with different sex types.</title>
        <authorList>
            <person name="Guo S."/>
            <person name="Zheng Y."/>
            <person name="Joung J.G."/>
            <person name="Liu S."/>
            <person name="Zhang Z."/>
            <person name="Crasta O.R."/>
            <person name="Sobral B.W."/>
            <person name="Xu Y."/>
            <person name="Huang S."/>
            <person name="Fei Z."/>
        </authorList>
    </citation>
    <scope>NUCLEOTIDE SEQUENCE [LARGE SCALE GENOMIC DNA]</scope>
    <source>
        <strain evidence="2">cv. 9930</strain>
    </source>
</reference>
<gene>
    <name evidence="1" type="ORF">Csa_3G659040</name>
</gene>
<sequence length="77" mass="8898">MDVIFLLHTRIGASLEMISQLVVISDWLELNVRGSYIVRSGNHQSWSLEHVVDDDFCWSEVVVIVEVGRIELSNWKQ</sequence>
<evidence type="ECO:0000313" key="1">
    <source>
        <dbReference type="EMBL" id="KGN58528.1"/>
    </source>
</evidence>